<organism evidence="2 3">
    <name type="scientific">Trichinella patagoniensis</name>
    <dbReference type="NCBI Taxonomy" id="990121"/>
    <lineage>
        <taxon>Eukaryota</taxon>
        <taxon>Metazoa</taxon>
        <taxon>Ecdysozoa</taxon>
        <taxon>Nematoda</taxon>
        <taxon>Enoplea</taxon>
        <taxon>Dorylaimia</taxon>
        <taxon>Trichinellida</taxon>
        <taxon>Trichinellidae</taxon>
        <taxon>Trichinella</taxon>
    </lineage>
</organism>
<evidence type="ECO:0000256" key="1">
    <source>
        <dbReference type="SAM" id="MobiDB-lite"/>
    </source>
</evidence>
<name>A0A0V0ZJI6_9BILA</name>
<keyword evidence="3" id="KW-1185">Reference proteome</keyword>
<proteinExistence type="predicted"/>
<dbReference type="Proteomes" id="UP000054783">
    <property type="component" value="Unassembled WGS sequence"/>
</dbReference>
<feature type="region of interest" description="Disordered" evidence="1">
    <location>
        <begin position="32"/>
        <end position="73"/>
    </location>
</feature>
<comment type="caution">
    <text evidence="2">The sequence shown here is derived from an EMBL/GenBank/DDBJ whole genome shotgun (WGS) entry which is preliminary data.</text>
</comment>
<reference evidence="2 3" key="1">
    <citation type="submission" date="2015-01" db="EMBL/GenBank/DDBJ databases">
        <title>Evolution of Trichinella species and genotypes.</title>
        <authorList>
            <person name="Korhonen P.K."/>
            <person name="Edoardo P."/>
            <person name="Giuseppe L.R."/>
            <person name="Gasser R.B."/>
        </authorList>
    </citation>
    <scope>NUCLEOTIDE SEQUENCE [LARGE SCALE GENOMIC DNA]</scope>
    <source>
        <strain evidence="2">ISS2496</strain>
    </source>
</reference>
<dbReference type="EMBL" id="JYDQ01000155">
    <property type="protein sequence ID" value="KRY12806.1"/>
    <property type="molecule type" value="Genomic_DNA"/>
</dbReference>
<protein>
    <submittedName>
        <fullName evidence="2">Uncharacterized protein</fullName>
    </submittedName>
</protein>
<accession>A0A0V0ZJI6</accession>
<gene>
    <name evidence="2" type="ORF">T12_4987</name>
</gene>
<dbReference type="AlphaFoldDB" id="A0A0V0ZJI6"/>
<evidence type="ECO:0000313" key="3">
    <source>
        <dbReference type="Proteomes" id="UP000054783"/>
    </source>
</evidence>
<evidence type="ECO:0000313" key="2">
    <source>
        <dbReference type="EMBL" id="KRY12806.1"/>
    </source>
</evidence>
<feature type="compositionally biased region" description="Basic and acidic residues" evidence="1">
    <location>
        <begin position="46"/>
        <end position="67"/>
    </location>
</feature>
<sequence length="117" mass="13423">MVLCLIFVTFDGLNFDDSSEANNILITFLLQNNQTQNENSHSTNDMQKKKEKEKERERERGRGRIREDEEEFPSLGIQKGNRCKLINLSKQQSYAYLTTSSFAKMSPEKLSNIEGGA</sequence>
<feature type="compositionally biased region" description="Polar residues" evidence="1">
    <location>
        <begin position="32"/>
        <end position="45"/>
    </location>
</feature>